<dbReference type="RefSeq" id="WP_101284067.1">
    <property type="nucleotide sequence ID" value="NZ_CP024199.1"/>
</dbReference>
<keyword evidence="3" id="KW-1185">Reference proteome</keyword>
<evidence type="ECO:0000313" key="3">
    <source>
        <dbReference type="Proteomes" id="UP000233458"/>
    </source>
</evidence>
<organism evidence="2 3">
    <name type="scientific">Thalassospira marina</name>
    <dbReference type="NCBI Taxonomy" id="2048283"/>
    <lineage>
        <taxon>Bacteria</taxon>
        <taxon>Pseudomonadati</taxon>
        <taxon>Pseudomonadota</taxon>
        <taxon>Alphaproteobacteria</taxon>
        <taxon>Rhodospirillales</taxon>
        <taxon>Thalassospiraceae</taxon>
        <taxon>Thalassospira</taxon>
    </lineage>
</organism>
<feature type="domain" description="Bbp19-like phage" evidence="1">
    <location>
        <begin position="77"/>
        <end position="121"/>
    </location>
</feature>
<dbReference type="EMBL" id="CP024199">
    <property type="protein sequence ID" value="AUG52113.1"/>
    <property type="molecule type" value="Genomic_DNA"/>
</dbReference>
<dbReference type="Proteomes" id="UP000233458">
    <property type="component" value="Chromosome"/>
</dbReference>
<reference evidence="2 3" key="1">
    <citation type="submission" date="2017-10" db="EMBL/GenBank/DDBJ databases">
        <title>Biodiversity and function of Thalassospira species in the particle-attached aromatic-hydrocarbon-degrading consortia from the surface seawater of the China South Sea.</title>
        <authorList>
            <person name="Dong C."/>
            <person name="Liu R."/>
            <person name="Shao Z."/>
        </authorList>
    </citation>
    <scope>NUCLEOTIDE SEQUENCE [LARGE SCALE GENOMIC DNA]</scope>
    <source>
        <strain evidence="2 3">CSC3H3</strain>
    </source>
</reference>
<evidence type="ECO:0000259" key="1">
    <source>
        <dbReference type="Pfam" id="PF25181"/>
    </source>
</evidence>
<accession>A0ABN5FCL2</accession>
<dbReference type="Pfam" id="PF25181">
    <property type="entry name" value="Phage_Bbp19"/>
    <property type="match status" value="1"/>
</dbReference>
<name>A0ABN5FCL2_9PROT</name>
<evidence type="ECO:0000313" key="2">
    <source>
        <dbReference type="EMBL" id="AUG52113.1"/>
    </source>
</evidence>
<sequence>MVESGSIERAAGPEDAGVVAGDDAGWAWFAAGQVGEHMNGGDGMEAGGSAVQDNLPRNGEGLIATRDIVWQRVLGLAGGADGAAICAQLRAMTLERALGPAASPQAIWMLEGQRALVLQILRRAGVSAHG</sequence>
<dbReference type="InterPro" id="IPR057447">
    <property type="entry name" value="Bbp19-like_phage"/>
</dbReference>
<protein>
    <recommendedName>
        <fullName evidence="1">Bbp19-like phage domain-containing protein</fullName>
    </recommendedName>
</protein>
<gene>
    <name evidence="2" type="ORF">CSC3H3_04770</name>
</gene>
<proteinExistence type="predicted"/>